<dbReference type="Proteomes" id="UP000461948">
    <property type="component" value="Unassembled WGS sequence"/>
</dbReference>
<comment type="similarity">
    <text evidence="1">Belongs to the 'phage' integrase family.</text>
</comment>
<feature type="domain" description="Core-binding (CB)" evidence="7">
    <location>
        <begin position="98"/>
        <end position="178"/>
    </location>
</feature>
<dbReference type="Pfam" id="PF00589">
    <property type="entry name" value="Phage_integrase"/>
    <property type="match status" value="1"/>
</dbReference>
<proteinExistence type="inferred from homology"/>
<gene>
    <name evidence="8" type="ORF">GKC49_02020</name>
</gene>
<evidence type="ECO:0000256" key="1">
    <source>
        <dbReference type="ARBA" id="ARBA00008857"/>
    </source>
</evidence>
<dbReference type="InterPro" id="IPR011010">
    <property type="entry name" value="DNA_brk_join_enz"/>
</dbReference>
<dbReference type="Pfam" id="PF22022">
    <property type="entry name" value="Phage_int_M"/>
    <property type="match status" value="1"/>
</dbReference>
<dbReference type="PANTHER" id="PTHR30629:SF9">
    <property type="entry name" value="PROTEIN INTB-RELATED"/>
    <property type="match status" value="1"/>
</dbReference>
<dbReference type="InterPro" id="IPR044068">
    <property type="entry name" value="CB"/>
</dbReference>
<dbReference type="InterPro" id="IPR010998">
    <property type="entry name" value="Integrase_recombinase_N"/>
</dbReference>
<evidence type="ECO:0000256" key="5">
    <source>
        <dbReference type="PROSITE-ProRule" id="PRU01248"/>
    </source>
</evidence>
<dbReference type="GO" id="GO:0015074">
    <property type="term" value="P:DNA integration"/>
    <property type="evidence" value="ECO:0007669"/>
    <property type="project" value="UniProtKB-KW"/>
</dbReference>
<dbReference type="Gene3D" id="3.30.160.390">
    <property type="entry name" value="Integrase, DNA-binding domain"/>
    <property type="match status" value="1"/>
</dbReference>
<name>A0A7X2SUH9_ENTAG</name>
<dbReference type="Pfam" id="PF13356">
    <property type="entry name" value="Arm-DNA-bind_3"/>
    <property type="match status" value="1"/>
</dbReference>
<dbReference type="InterPro" id="IPR053876">
    <property type="entry name" value="Phage_int_M"/>
</dbReference>
<dbReference type="PROSITE" id="PS51900">
    <property type="entry name" value="CB"/>
    <property type="match status" value="1"/>
</dbReference>
<evidence type="ECO:0000256" key="4">
    <source>
        <dbReference type="ARBA" id="ARBA00023172"/>
    </source>
</evidence>
<evidence type="ECO:0000256" key="2">
    <source>
        <dbReference type="ARBA" id="ARBA00022908"/>
    </source>
</evidence>
<dbReference type="EMBL" id="WKLC01000032">
    <property type="protein sequence ID" value="MSE13969.1"/>
    <property type="molecule type" value="Genomic_DNA"/>
</dbReference>
<dbReference type="InterPro" id="IPR013762">
    <property type="entry name" value="Integrase-like_cat_sf"/>
</dbReference>
<dbReference type="PROSITE" id="PS51898">
    <property type="entry name" value="TYR_RECOMBINASE"/>
    <property type="match status" value="1"/>
</dbReference>
<feature type="domain" description="Tyr recombinase" evidence="6">
    <location>
        <begin position="201"/>
        <end position="394"/>
    </location>
</feature>
<accession>A0A7X2SUH9</accession>
<comment type="caution">
    <text evidence="8">The sequence shown here is derived from an EMBL/GenBank/DDBJ whole genome shotgun (WGS) entry which is preliminary data.</text>
</comment>
<evidence type="ECO:0000259" key="7">
    <source>
        <dbReference type="PROSITE" id="PS51900"/>
    </source>
</evidence>
<dbReference type="Gene3D" id="1.10.150.130">
    <property type="match status" value="1"/>
</dbReference>
<reference evidence="8 9" key="1">
    <citation type="submission" date="2019-11" db="EMBL/GenBank/DDBJ databases">
        <title>Draft Genome Sequence of Plant Growth-Promoting Rhizosphere-Associated Bacteria.</title>
        <authorList>
            <person name="Vasilyev I.Y."/>
            <person name="Radchenko V."/>
            <person name="Ilnitskaya E.V."/>
        </authorList>
    </citation>
    <scope>NUCLEOTIDE SEQUENCE [LARGE SCALE GENOMIC DNA]</scope>
    <source>
        <strain evidence="8 9">VRA_MhP_f</strain>
    </source>
</reference>
<dbReference type="InterPro" id="IPR050808">
    <property type="entry name" value="Phage_Integrase"/>
</dbReference>
<evidence type="ECO:0000313" key="8">
    <source>
        <dbReference type="EMBL" id="MSE13969.1"/>
    </source>
</evidence>
<organism evidence="8 9">
    <name type="scientific">Enterobacter agglomerans</name>
    <name type="common">Erwinia herbicola</name>
    <name type="synonym">Pantoea agglomerans</name>
    <dbReference type="NCBI Taxonomy" id="549"/>
    <lineage>
        <taxon>Bacteria</taxon>
        <taxon>Pseudomonadati</taxon>
        <taxon>Pseudomonadota</taxon>
        <taxon>Gammaproteobacteria</taxon>
        <taxon>Enterobacterales</taxon>
        <taxon>Erwiniaceae</taxon>
        <taxon>Pantoea</taxon>
        <taxon>Pantoea agglomerans group</taxon>
    </lineage>
</organism>
<evidence type="ECO:0000259" key="6">
    <source>
        <dbReference type="PROSITE" id="PS51898"/>
    </source>
</evidence>
<dbReference type="Gene3D" id="1.10.443.10">
    <property type="entry name" value="Intergrase catalytic core"/>
    <property type="match status" value="1"/>
</dbReference>
<dbReference type="AlphaFoldDB" id="A0A7X2SUH9"/>
<dbReference type="InterPro" id="IPR025166">
    <property type="entry name" value="Integrase_DNA_bind_dom"/>
</dbReference>
<protein>
    <submittedName>
        <fullName evidence="8">DUF4102 domain-containing protein</fullName>
    </submittedName>
</protein>
<dbReference type="SUPFAM" id="SSF56349">
    <property type="entry name" value="DNA breaking-rejoining enzymes"/>
    <property type="match status" value="1"/>
</dbReference>
<keyword evidence="2" id="KW-0229">DNA integration</keyword>
<dbReference type="CDD" id="cd00801">
    <property type="entry name" value="INT_P4_C"/>
    <property type="match status" value="1"/>
</dbReference>
<dbReference type="GO" id="GO:0006310">
    <property type="term" value="P:DNA recombination"/>
    <property type="evidence" value="ECO:0007669"/>
    <property type="project" value="UniProtKB-KW"/>
</dbReference>
<evidence type="ECO:0000256" key="3">
    <source>
        <dbReference type="ARBA" id="ARBA00023125"/>
    </source>
</evidence>
<dbReference type="InterPro" id="IPR038488">
    <property type="entry name" value="Integrase_DNA-bd_sf"/>
</dbReference>
<keyword evidence="4" id="KW-0233">DNA recombination</keyword>
<keyword evidence="3 5" id="KW-0238">DNA-binding</keyword>
<dbReference type="GO" id="GO:0003677">
    <property type="term" value="F:DNA binding"/>
    <property type="evidence" value="ECO:0007669"/>
    <property type="project" value="UniProtKB-UniRule"/>
</dbReference>
<dbReference type="InterPro" id="IPR002104">
    <property type="entry name" value="Integrase_catalytic"/>
</dbReference>
<dbReference type="PANTHER" id="PTHR30629">
    <property type="entry name" value="PROPHAGE INTEGRASE"/>
    <property type="match status" value="1"/>
</dbReference>
<sequence length="424" mass="49056">MKLNARQVDTAKPKEKNYKMADGGGLYLEVTTKGSKYWRMKYRRPADKKEDRLAFGVWPTVTLAEARAKRDEAKKMLGQGIDPKAEQKEAQAENAGAYTFETIAREWHSSNKRWSDDHRSRILRYLELYIFPHIGLADVRKLKTSQLLAPIKAVDASGRHDVAQRLQQRVTAIMRYAVQNDYIESNPAVDMAGALSTVKARHYPALPFSRFPEFLERLAAYRGRVMTRIAVELSLMTFVRSSELRFARWDELDFERALWRVPAKRKEIEGVRYSHRGMKMKEEHLVPLSRQVLALLEKLKQLSGDNERLFPGDHDPKKVMSENTVNNALRAMGYDTKTEVCGHGFRTMARGALGESGLWSEDAIERQLSHSERNNVRAAYIHTSNHLEERKIMMQWWADYLDKNKEEYITAYDFAKTNKIKKKG</sequence>
<evidence type="ECO:0000313" key="9">
    <source>
        <dbReference type="Proteomes" id="UP000461948"/>
    </source>
</evidence>